<dbReference type="RefSeq" id="XP_041168139.1">
    <property type="nucleotide sequence ID" value="XM_041310944.1"/>
</dbReference>
<comment type="caution">
    <text evidence="1">The sequence shown here is derived from an EMBL/GenBank/DDBJ whole genome shotgun (WGS) entry which is preliminary data.</text>
</comment>
<organism evidence="1 2">
    <name type="scientific">Suillus plorans</name>
    <dbReference type="NCBI Taxonomy" id="116603"/>
    <lineage>
        <taxon>Eukaryota</taxon>
        <taxon>Fungi</taxon>
        <taxon>Dikarya</taxon>
        <taxon>Basidiomycota</taxon>
        <taxon>Agaricomycotina</taxon>
        <taxon>Agaricomycetes</taxon>
        <taxon>Agaricomycetidae</taxon>
        <taxon>Boletales</taxon>
        <taxon>Suillineae</taxon>
        <taxon>Suillaceae</taxon>
        <taxon>Suillus</taxon>
    </lineage>
</organism>
<keyword evidence="2" id="KW-1185">Reference proteome</keyword>
<name>A0A9P7E4C4_9AGAM</name>
<accession>A0A9P7E4C4</accession>
<evidence type="ECO:0000313" key="2">
    <source>
        <dbReference type="Proteomes" id="UP000719766"/>
    </source>
</evidence>
<dbReference type="AlphaFoldDB" id="A0A9P7E4C4"/>
<protein>
    <submittedName>
        <fullName evidence="1">Uncharacterized protein</fullName>
    </submittedName>
</protein>
<reference evidence="1" key="1">
    <citation type="journal article" date="2020" name="New Phytol.">
        <title>Comparative genomics reveals dynamic genome evolution in host specialist ectomycorrhizal fungi.</title>
        <authorList>
            <person name="Lofgren L.A."/>
            <person name="Nguyen N.H."/>
            <person name="Vilgalys R."/>
            <person name="Ruytinx J."/>
            <person name="Liao H.L."/>
            <person name="Branco S."/>
            <person name="Kuo A."/>
            <person name="LaButti K."/>
            <person name="Lipzen A."/>
            <person name="Andreopoulos W."/>
            <person name="Pangilinan J."/>
            <person name="Riley R."/>
            <person name="Hundley H."/>
            <person name="Na H."/>
            <person name="Barry K."/>
            <person name="Grigoriev I.V."/>
            <person name="Stajich J.E."/>
            <person name="Kennedy P.G."/>
        </authorList>
    </citation>
    <scope>NUCLEOTIDE SEQUENCE</scope>
    <source>
        <strain evidence="1">S12</strain>
    </source>
</reference>
<dbReference type="Proteomes" id="UP000719766">
    <property type="component" value="Unassembled WGS sequence"/>
</dbReference>
<proteinExistence type="predicted"/>
<sequence length="225" mass="25260">MTWQPNNTGPTHVAISPRFSSFELSPALNLPEPCLLSVPSALIVSYNVQAMVNSYGWSIFPNAHVLHHYRTTQFPCNGSLLPRDTNQISPRRSTRILANPYQCPTAAHKSSLVLDKSVDSALDIACCHSELASYSLTCGFSTFLFLQMGLQYGSQRMSLHSVLTFVVYISSSPRAFKFRWQAIVYKLLRHLTIFKRSFVILATISPHEWYASLGLSVLHDAYTMI</sequence>
<evidence type="ECO:0000313" key="1">
    <source>
        <dbReference type="EMBL" id="KAG1810474.1"/>
    </source>
</evidence>
<dbReference type="EMBL" id="JABBWE010000001">
    <property type="protein sequence ID" value="KAG1810474.1"/>
    <property type="molecule type" value="Genomic_DNA"/>
</dbReference>
<dbReference type="GeneID" id="64604708"/>
<gene>
    <name evidence="1" type="ORF">HD556DRAFT_55793</name>
</gene>